<dbReference type="CDD" id="cd03469">
    <property type="entry name" value="Rieske_RO_Alpha_N"/>
    <property type="match status" value="1"/>
</dbReference>
<dbReference type="SUPFAM" id="SSF50022">
    <property type="entry name" value="ISP domain"/>
    <property type="match status" value="1"/>
</dbReference>
<name>A0A6J7P3W4_9ZZZZ</name>
<dbReference type="AlphaFoldDB" id="A0A6J7P3W4"/>
<reference evidence="9" key="1">
    <citation type="submission" date="2020-05" db="EMBL/GenBank/DDBJ databases">
        <authorList>
            <person name="Chiriac C."/>
            <person name="Salcher M."/>
            <person name="Ghai R."/>
            <person name="Kavagutti S V."/>
        </authorList>
    </citation>
    <scope>NUCLEOTIDE SEQUENCE</scope>
</reference>
<dbReference type="PANTHER" id="PTHR43756:SF5">
    <property type="entry name" value="CHOLINE MONOOXYGENASE, CHLOROPLASTIC"/>
    <property type="match status" value="1"/>
</dbReference>
<evidence type="ECO:0000313" key="9">
    <source>
        <dbReference type="EMBL" id="CAB5000400.1"/>
    </source>
</evidence>
<evidence type="ECO:0000256" key="1">
    <source>
        <dbReference type="ARBA" id="ARBA00001962"/>
    </source>
</evidence>
<protein>
    <submittedName>
        <fullName evidence="9">Unannotated protein</fullName>
    </submittedName>
</protein>
<dbReference type="PANTHER" id="PTHR43756">
    <property type="entry name" value="CHOLINE MONOOXYGENASE, CHLOROPLASTIC"/>
    <property type="match status" value="1"/>
</dbReference>
<dbReference type="GO" id="GO:0016491">
    <property type="term" value="F:oxidoreductase activity"/>
    <property type="evidence" value="ECO:0007669"/>
    <property type="project" value="UniProtKB-KW"/>
</dbReference>
<dbReference type="InterPro" id="IPR017941">
    <property type="entry name" value="Rieske_2Fe-2S"/>
</dbReference>
<dbReference type="InterPro" id="IPR001663">
    <property type="entry name" value="Rng_hydr_dOase-A"/>
</dbReference>
<evidence type="ECO:0000256" key="3">
    <source>
        <dbReference type="ARBA" id="ARBA00022723"/>
    </source>
</evidence>
<dbReference type="InterPro" id="IPR036922">
    <property type="entry name" value="Rieske_2Fe-2S_sf"/>
</dbReference>
<dbReference type="EMBL" id="CAFAAJ010000263">
    <property type="protein sequence ID" value="CAB4826789.1"/>
    <property type="molecule type" value="Genomic_DNA"/>
</dbReference>
<evidence type="ECO:0000259" key="7">
    <source>
        <dbReference type="PROSITE" id="PS51296"/>
    </source>
</evidence>
<dbReference type="GO" id="GO:0051537">
    <property type="term" value="F:2 iron, 2 sulfur cluster binding"/>
    <property type="evidence" value="ECO:0007669"/>
    <property type="project" value="UniProtKB-KW"/>
</dbReference>
<feature type="domain" description="Rieske" evidence="7">
    <location>
        <begin position="56"/>
        <end position="164"/>
    </location>
</feature>
<dbReference type="Pfam" id="PF00848">
    <property type="entry name" value="Ring_hydroxyl_A"/>
    <property type="match status" value="1"/>
</dbReference>
<dbReference type="Gene3D" id="3.90.380.10">
    <property type="entry name" value="Naphthalene 1,2-dioxygenase Alpha Subunit, Chain A, domain 1"/>
    <property type="match status" value="2"/>
</dbReference>
<dbReference type="Pfam" id="PF00355">
    <property type="entry name" value="Rieske"/>
    <property type="match status" value="1"/>
</dbReference>
<dbReference type="PROSITE" id="PS51296">
    <property type="entry name" value="RIESKE"/>
    <property type="match status" value="1"/>
</dbReference>
<keyword evidence="6" id="KW-0411">Iron-sulfur</keyword>
<dbReference type="GO" id="GO:0005506">
    <property type="term" value="F:iron ion binding"/>
    <property type="evidence" value="ECO:0007669"/>
    <property type="project" value="InterPro"/>
</dbReference>
<comment type="cofactor">
    <cofactor evidence="1">
        <name>Fe cation</name>
        <dbReference type="ChEBI" id="CHEBI:24875"/>
    </cofactor>
</comment>
<keyword evidence="3" id="KW-0479">Metal-binding</keyword>
<dbReference type="InterPro" id="IPR015879">
    <property type="entry name" value="Ring_hydroxy_dOase_asu_C_dom"/>
</dbReference>
<dbReference type="Gene3D" id="2.102.10.10">
    <property type="entry name" value="Rieske [2Fe-2S] iron-sulphur domain"/>
    <property type="match status" value="1"/>
</dbReference>
<keyword evidence="5" id="KW-0408">Iron</keyword>
<gene>
    <name evidence="8" type="ORF">UFOPK3001_02530</name>
    <name evidence="9" type="ORF">UFOPK3954_01706</name>
</gene>
<dbReference type="PRINTS" id="PR00090">
    <property type="entry name" value="RNGDIOXGNASE"/>
</dbReference>
<evidence type="ECO:0000256" key="2">
    <source>
        <dbReference type="ARBA" id="ARBA00022714"/>
    </source>
</evidence>
<evidence type="ECO:0000256" key="4">
    <source>
        <dbReference type="ARBA" id="ARBA00023002"/>
    </source>
</evidence>
<organism evidence="9">
    <name type="scientific">freshwater metagenome</name>
    <dbReference type="NCBI Taxonomy" id="449393"/>
    <lineage>
        <taxon>unclassified sequences</taxon>
        <taxon>metagenomes</taxon>
        <taxon>ecological metagenomes</taxon>
    </lineage>
</organism>
<evidence type="ECO:0000256" key="6">
    <source>
        <dbReference type="ARBA" id="ARBA00023014"/>
    </source>
</evidence>
<keyword evidence="4" id="KW-0560">Oxidoreductase</keyword>
<sequence>MRKERQIELLERVAGSGPHLVGLHAASSYTNAAAAYTDTSRFDREMQVLFRDGATFFSLSARLREPGSYESATVGGIPITVVRQADGTLRALVNVCTHRGAPVVAPNSRGEGLRTMTCPYHGWTFESDGALRARPLSAGAFDDVARQCNLRQVAVAERYGLIFVRAGGAEPIDIDAELAGAEDDLASFALDTYHHIDSRTATWAMNWKLFLDTFTESYHIRTLHRDSLLPTFNSDCVIFEPFGKNLVSIGLRKDVLDETAKPRTEWSLLPYGTIQYFLVPSGLVVHQVDHIEMWRVEPIDVRTCRTVVSILAPQRPETERSHNYFVKNLDLLVKVTETEDFALMQQIQSNLDSGAVSEVVYGKNEPPLVHYHRELNRLLGVSAAQ</sequence>
<evidence type="ECO:0000256" key="5">
    <source>
        <dbReference type="ARBA" id="ARBA00023004"/>
    </source>
</evidence>
<keyword evidence="2" id="KW-0001">2Fe-2S</keyword>
<accession>A0A6J7P3W4</accession>
<evidence type="ECO:0000313" key="8">
    <source>
        <dbReference type="EMBL" id="CAB4826789.1"/>
    </source>
</evidence>
<dbReference type="SUPFAM" id="SSF55961">
    <property type="entry name" value="Bet v1-like"/>
    <property type="match status" value="1"/>
</dbReference>
<dbReference type="EMBL" id="CAFBON010000197">
    <property type="protein sequence ID" value="CAB5000400.1"/>
    <property type="molecule type" value="Genomic_DNA"/>
</dbReference>
<proteinExistence type="predicted"/>